<name>A0A846RXC4_9MICC</name>
<evidence type="ECO:0000313" key="3">
    <source>
        <dbReference type="Proteomes" id="UP000547458"/>
    </source>
</evidence>
<dbReference type="EMBL" id="JAATJL010000001">
    <property type="protein sequence ID" value="NJC24235.1"/>
    <property type="molecule type" value="Genomic_DNA"/>
</dbReference>
<keyword evidence="3" id="KW-1185">Reference proteome</keyword>
<protein>
    <submittedName>
        <fullName evidence="2">Putative neutral ceramidase superfamily lipid hydrolase</fullName>
    </submittedName>
</protein>
<evidence type="ECO:0000256" key="1">
    <source>
        <dbReference type="SAM" id="Phobius"/>
    </source>
</evidence>
<accession>A0A846RXC4</accession>
<sequence>MNLKLRLAVLIPAVAIMLGMAGLAITQPNLAAPFMITIPFVGIVGMGLAFVLEKSSKSKEPASETAPARAKLRRLRMAVLLSAAVLVALMSFLALVVPRDLLLLLLILTIIGVLTAVTVALVIERRMKQM</sequence>
<keyword evidence="1" id="KW-0472">Membrane</keyword>
<feature type="transmembrane region" description="Helical" evidence="1">
    <location>
        <begin position="78"/>
        <end position="97"/>
    </location>
</feature>
<dbReference type="RefSeq" id="WP_167995508.1">
    <property type="nucleotide sequence ID" value="NZ_JAATJL010000001.1"/>
</dbReference>
<keyword evidence="2" id="KW-0378">Hydrolase</keyword>
<gene>
    <name evidence="2" type="ORF">BJ994_003311</name>
</gene>
<dbReference type="GO" id="GO:0016787">
    <property type="term" value="F:hydrolase activity"/>
    <property type="evidence" value="ECO:0007669"/>
    <property type="project" value="UniProtKB-KW"/>
</dbReference>
<dbReference type="Proteomes" id="UP000547458">
    <property type="component" value="Unassembled WGS sequence"/>
</dbReference>
<proteinExistence type="predicted"/>
<keyword evidence="1" id="KW-1133">Transmembrane helix</keyword>
<keyword evidence="1" id="KW-0812">Transmembrane</keyword>
<reference evidence="2 3" key="1">
    <citation type="submission" date="2020-03" db="EMBL/GenBank/DDBJ databases">
        <title>Sequencing the genomes of 1000 actinobacteria strains.</title>
        <authorList>
            <person name="Klenk H.-P."/>
        </authorList>
    </citation>
    <scope>NUCLEOTIDE SEQUENCE [LARGE SCALE GENOMIC DNA]</scope>
    <source>
        <strain evidence="2 3">DSM 16403</strain>
    </source>
</reference>
<feature type="transmembrane region" description="Helical" evidence="1">
    <location>
        <begin position="31"/>
        <end position="52"/>
    </location>
</feature>
<evidence type="ECO:0000313" key="2">
    <source>
        <dbReference type="EMBL" id="NJC24235.1"/>
    </source>
</evidence>
<organism evidence="2 3">
    <name type="scientific">Arthrobacter pigmenti</name>
    <dbReference type="NCBI Taxonomy" id="271432"/>
    <lineage>
        <taxon>Bacteria</taxon>
        <taxon>Bacillati</taxon>
        <taxon>Actinomycetota</taxon>
        <taxon>Actinomycetes</taxon>
        <taxon>Micrococcales</taxon>
        <taxon>Micrococcaceae</taxon>
        <taxon>Arthrobacter</taxon>
    </lineage>
</organism>
<feature type="transmembrane region" description="Helical" evidence="1">
    <location>
        <begin position="7"/>
        <end position="25"/>
    </location>
</feature>
<comment type="caution">
    <text evidence="2">The sequence shown here is derived from an EMBL/GenBank/DDBJ whole genome shotgun (WGS) entry which is preliminary data.</text>
</comment>
<dbReference type="AlphaFoldDB" id="A0A846RXC4"/>
<feature type="transmembrane region" description="Helical" evidence="1">
    <location>
        <begin position="103"/>
        <end position="123"/>
    </location>
</feature>